<evidence type="ECO:0000313" key="8">
    <source>
        <dbReference type="EMBL" id="KXZ50494.1"/>
    </source>
</evidence>
<name>A0A150GL26_GONPE</name>
<dbReference type="SUPFAM" id="SSF47113">
    <property type="entry name" value="Histone-fold"/>
    <property type="match status" value="1"/>
</dbReference>
<comment type="caution">
    <text evidence="8">The sequence shown here is derived from an EMBL/GenBank/DDBJ whole genome shotgun (WGS) entry which is preliminary data.</text>
</comment>
<feature type="compositionally biased region" description="Low complexity" evidence="7">
    <location>
        <begin position="36"/>
        <end position="64"/>
    </location>
</feature>
<dbReference type="PANTHER" id="PTHR11380:SF5">
    <property type="entry name" value="TRANSCRIPTION INITIATION FACTOR TFIID SUBUNIT 13"/>
    <property type="match status" value="1"/>
</dbReference>
<evidence type="ECO:0000256" key="2">
    <source>
        <dbReference type="ARBA" id="ARBA00023015"/>
    </source>
</evidence>
<evidence type="ECO:0000256" key="6">
    <source>
        <dbReference type="ARBA" id="ARBA00040136"/>
    </source>
</evidence>
<dbReference type="InterPro" id="IPR003195">
    <property type="entry name" value="TFIID_TAF13"/>
</dbReference>
<dbReference type="AlphaFoldDB" id="A0A150GL26"/>
<comment type="subcellular location">
    <subcellularLocation>
        <location evidence="1">Nucleus</location>
    </subcellularLocation>
</comment>
<reference evidence="9" key="1">
    <citation type="journal article" date="2016" name="Nat. Commun.">
        <title>The Gonium pectorale genome demonstrates co-option of cell cycle regulation during the evolution of multicellularity.</title>
        <authorList>
            <person name="Hanschen E.R."/>
            <person name="Marriage T.N."/>
            <person name="Ferris P.J."/>
            <person name="Hamaji T."/>
            <person name="Toyoda A."/>
            <person name="Fujiyama A."/>
            <person name="Neme R."/>
            <person name="Noguchi H."/>
            <person name="Minakuchi Y."/>
            <person name="Suzuki M."/>
            <person name="Kawai-Toyooka H."/>
            <person name="Smith D.R."/>
            <person name="Sparks H."/>
            <person name="Anderson J."/>
            <person name="Bakaric R."/>
            <person name="Luria V."/>
            <person name="Karger A."/>
            <person name="Kirschner M.W."/>
            <person name="Durand P.M."/>
            <person name="Michod R.E."/>
            <person name="Nozaki H."/>
            <person name="Olson B.J."/>
        </authorList>
    </citation>
    <scope>NUCLEOTIDE SEQUENCE [LARGE SCALE GENOMIC DNA]</scope>
    <source>
        <strain evidence="9">NIES-2863</strain>
    </source>
</reference>
<dbReference type="GO" id="GO:0005634">
    <property type="term" value="C:nucleus"/>
    <property type="evidence" value="ECO:0007669"/>
    <property type="project" value="UniProtKB-SubCell"/>
</dbReference>
<accession>A0A150GL26</accession>
<evidence type="ECO:0000313" key="9">
    <source>
        <dbReference type="Proteomes" id="UP000075714"/>
    </source>
</evidence>
<dbReference type="InterPro" id="IPR009072">
    <property type="entry name" value="Histone-fold"/>
</dbReference>
<feature type="compositionally biased region" description="Acidic residues" evidence="7">
    <location>
        <begin position="210"/>
        <end position="227"/>
    </location>
</feature>
<feature type="region of interest" description="Disordered" evidence="7">
    <location>
        <begin position="200"/>
        <end position="227"/>
    </location>
</feature>
<dbReference type="Pfam" id="PF02269">
    <property type="entry name" value="TFIID-18kDa"/>
    <property type="match status" value="1"/>
</dbReference>
<keyword evidence="3" id="KW-0804">Transcription</keyword>
<evidence type="ECO:0000256" key="3">
    <source>
        <dbReference type="ARBA" id="ARBA00023163"/>
    </source>
</evidence>
<feature type="compositionally biased region" description="Gly residues" evidence="7">
    <location>
        <begin position="65"/>
        <end position="76"/>
    </location>
</feature>
<gene>
    <name evidence="8" type="ORF">GPECTOR_16g669</name>
</gene>
<dbReference type="PANTHER" id="PTHR11380">
    <property type="entry name" value="TRANSCRIPTION INITIATION FACTOR TFIID/SUPT3-RELATED"/>
    <property type="match status" value="1"/>
</dbReference>
<comment type="similarity">
    <text evidence="5">Belongs to the TAF13 family.</text>
</comment>
<evidence type="ECO:0000256" key="1">
    <source>
        <dbReference type="ARBA" id="ARBA00004123"/>
    </source>
</evidence>
<keyword evidence="4" id="KW-0539">Nucleus</keyword>
<dbReference type="GO" id="GO:0006366">
    <property type="term" value="P:transcription by RNA polymerase II"/>
    <property type="evidence" value="ECO:0007669"/>
    <property type="project" value="InterPro"/>
</dbReference>
<dbReference type="Proteomes" id="UP000075714">
    <property type="component" value="Unassembled WGS sequence"/>
</dbReference>
<dbReference type="OrthoDB" id="10266074at2759"/>
<dbReference type="GO" id="GO:0046982">
    <property type="term" value="F:protein heterodimerization activity"/>
    <property type="evidence" value="ECO:0007669"/>
    <property type="project" value="InterPro"/>
</dbReference>
<dbReference type="STRING" id="33097.A0A150GL26"/>
<feature type="compositionally biased region" description="Low complexity" evidence="7">
    <location>
        <begin position="200"/>
        <end position="209"/>
    </location>
</feature>
<organism evidence="8 9">
    <name type="scientific">Gonium pectorale</name>
    <name type="common">Green alga</name>
    <dbReference type="NCBI Taxonomy" id="33097"/>
    <lineage>
        <taxon>Eukaryota</taxon>
        <taxon>Viridiplantae</taxon>
        <taxon>Chlorophyta</taxon>
        <taxon>core chlorophytes</taxon>
        <taxon>Chlorophyceae</taxon>
        <taxon>CS clade</taxon>
        <taxon>Chlamydomonadales</taxon>
        <taxon>Volvocaceae</taxon>
        <taxon>Gonium</taxon>
    </lineage>
</organism>
<feature type="compositionally biased region" description="Gly residues" evidence="7">
    <location>
        <begin position="1"/>
        <end position="12"/>
    </location>
</feature>
<keyword evidence="9" id="KW-1185">Reference proteome</keyword>
<feature type="region of interest" description="Disordered" evidence="7">
    <location>
        <begin position="1"/>
        <end position="124"/>
    </location>
</feature>
<sequence>MDVGGGGAGTPGSTGKARGRKASGAPKASGLGRGAGAKAAAETSPGKPAAPGTSPPGAATAAAAAGGGGAGAGGAGPSTAAAAGVGAAGGVTKKRGRPPKAKAAAADGNDSGHEEGPDTSMPYRGTFTKELSRLMYGFGDYENPIQETINLVEDIVIEYVRDTCCAALTEATRMGKLDRSSKLKAIDVDKMDTVVGDAAAGAAGAGAPEEPGEELGDVADEDLAEAE</sequence>
<dbReference type="EMBL" id="LSYV01000017">
    <property type="protein sequence ID" value="KXZ50494.1"/>
    <property type="molecule type" value="Genomic_DNA"/>
</dbReference>
<dbReference type="Gene3D" id="1.10.20.10">
    <property type="entry name" value="Histone, subunit A"/>
    <property type="match status" value="1"/>
</dbReference>
<protein>
    <recommendedName>
        <fullName evidence="6">Transcription initiation factor TFIID subunit 13</fullName>
    </recommendedName>
</protein>
<keyword evidence="2" id="KW-0805">Transcription regulation</keyword>
<proteinExistence type="inferred from homology"/>
<evidence type="ECO:0000256" key="5">
    <source>
        <dbReference type="ARBA" id="ARBA00038392"/>
    </source>
</evidence>
<evidence type="ECO:0000256" key="7">
    <source>
        <dbReference type="SAM" id="MobiDB-lite"/>
    </source>
</evidence>
<evidence type="ECO:0000256" key="4">
    <source>
        <dbReference type="ARBA" id="ARBA00023242"/>
    </source>
</evidence>